<feature type="non-terminal residue" evidence="7">
    <location>
        <position position="165"/>
    </location>
</feature>
<dbReference type="InterPro" id="IPR003390">
    <property type="entry name" value="DNA_integrity_scan_DisA_N"/>
</dbReference>
<keyword evidence="3" id="KW-0548">Nucleotidyltransferase</keyword>
<dbReference type="PANTHER" id="PTHR34185">
    <property type="entry name" value="DIADENYLATE CYCLASE"/>
    <property type="match status" value="1"/>
</dbReference>
<dbReference type="GO" id="GO:0106408">
    <property type="term" value="F:diadenylate cyclase activity"/>
    <property type="evidence" value="ECO:0007669"/>
    <property type="project" value="UniProtKB-EC"/>
</dbReference>
<dbReference type="Pfam" id="PF02457">
    <property type="entry name" value="DAC"/>
    <property type="match status" value="1"/>
</dbReference>
<dbReference type="InterPro" id="IPR050338">
    <property type="entry name" value="DisA"/>
</dbReference>
<dbReference type="InterPro" id="IPR036888">
    <property type="entry name" value="DNA_integrity_DisA_N_sf"/>
</dbReference>
<keyword evidence="4" id="KW-0547">Nucleotide-binding</keyword>
<evidence type="ECO:0000256" key="1">
    <source>
        <dbReference type="ARBA" id="ARBA00000877"/>
    </source>
</evidence>
<evidence type="ECO:0000256" key="5">
    <source>
        <dbReference type="ARBA" id="ARBA00022840"/>
    </source>
</evidence>
<dbReference type="Pfam" id="PF19293">
    <property type="entry name" value="CdaA_N"/>
    <property type="match status" value="1"/>
</dbReference>
<dbReference type="EMBL" id="AMCI01006695">
    <property type="protein sequence ID" value="EJW93894.1"/>
    <property type="molecule type" value="Genomic_DNA"/>
</dbReference>
<comment type="caution">
    <text evidence="7">The sequence shown here is derived from an EMBL/GenBank/DDBJ whole genome shotgun (WGS) entry which is preliminary data.</text>
</comment>
<dbReference type="GO" id="GO:0005524">
    <property type="term" value="F:ATP binding"/>
    <property type="evidence" value="ECO:0007669"/>
    <property type="project" value="UniProtKB-KW"/>
</dbReference>
<name>J9G2U7_9ZZZZ</name>
<evidence type="ECO:0000256" key="4">
    <source>
        <dbReference type="ARBA" id="ARBA00022741"/>
    </source>
</evidence>
<evidence type="ECO:0000256" key="2">
    <source>
        <dbReference type="ARBA" id="ARBA00022679"/>
    </source>
</evidence>
<evidence type="ECO:0000259" key="6">
    <source>
        <dbReference type="PROSITE" id="PS51794"/>
    </source>
</evidence>
<gene>
    <name evidence="7" type="ORF">EVA_17999</name>
</gene>
<dbReference type="Gene3D" id="3.40.1700.10">
    <property type="entry name" value="DNA integrity scanning protein, DisA, N-terminal domain"/>
    <property type="match status" value="1"/>
</dbReference>
<reference evidence="7" key="1">
    <citation type="journal article" date="2012" name="PLoS ONE">
        <title>Gene sets for utilization of primary and secondary nutrition supplies in the distal gut of endangered iberian lynx.</title>
        <authorList>
            <person name="Alcaide M."/>
            <person name="Messina E."/>
            <person name="Richter M."/>
            <person name="Bargiela R."/>
            <person name="Peplies J."/>
            <person name="Huws S.A."/>
            <person name="Newbold C.J."/>
            <person name="Golyshin P.N."/>
            <person name="Simon M.A."/>
            <person name="Lopez G."/>
            <person name="Yakimov M.M."/>
            <person name="Ferrer M."/>
        </authorList>
    </citation>
    <scope>NUCLEOTIDE SEQUENCE</scope>
</reference>
<feature type="domain" description="DAC" evidence="6">
    <location>
        <begin position="21"/>
        <end position="165"/>
    </location>
</feature>
<organism evidence="7">
    <name type="scientific">gut metagenome</name>
    <dbReference type="NCBI Taxonomy" id="749906"/>
    <lineage>
        <taxon>unclassified sequences</taxon>
        <taxon>metagenomes</taxon>
        <taxon>organismal metagenomes</taxon>
    </lineage>
</organism>
<accession>J9G2U7</accession>
<keyword evidence="5" id="KW-0067">ATP-binding</keyword>
<dbReference type="InterPro" id="IPR045585">
    <property type="entry name" value="CdaA_N"/>
</dbReference>
<dbReference type="PANTHER" id="PTHR34185:SF1">
    <property type="entry name" value="DIADENYLATE CYCLASE"/>
    <property type="match status" value="1"/>
</dbReference>
<dbReference type="SUPFAM" id="SSF143597">
    <property type="entry name" value="YojJ-like"/>
    <property type="match status" value="1"/>
</dbReference>
<dbReference type="GO" id="GO:0004016">
    <property type="term" value="F:adenylate cyclase activity"/>
    <property type="evidence" value="ECO:0007669"/>
    <property type="project" value="TreeGrafter"/>
</dbReference>
<evidence type="ECO:0000313" key="7">
    <source>
        <dbReference type="EMBL" id="EJW93894.1"/>
    </source>
</evidence>
<dbReference type="AlphaFoldDB" id="J9G2U7"/>
<sequence length="165" mass="18272">MGAILDKFISVGFVVLVILFQDEIRRFLLALGSHRGWKFLGKIFSKREDNKENEGKFVAPVVLACMNMARKKTGALIVIQQDMDLSIYIHTGEMFVAEVNARLVENIFFKNSPLHDGAMIIADNKIKAAGCILPVAQNASLPKEMGLRHRSGLGMSLETDALVII</sequence>
<evidence type="ECO:0000256" key="3">
    <source>
        <dbReference type="ARBA" id="ARBA00022695"/>
    </source>
</evidence>
<comment type="catalytic activity">
    <reaction evidence="1">
        <text>2 ATP = 3',3'-c-di-AMP + 2 diphosphate</text>
        <dbReference type="Rhea" id="RHEA:35655"/>
        <dbReference type="ChEBI" id="CHEBI:30616"/>
        <dbReference type="ChEBI" id="CHEBI:33019"/>
        <dbReference type="ChEBI" id="CHEBI:71500"/>
        <dbReference type="EC" id="2.7.7.85"/>
    </reaction>
</comment>
<dbReference type="PROSITE" id="PS51794">
    <property type="entry name" value="DAC"/>
    <property type="match status" value="1"/>
</dbReference>
<keyword evidence="2" id="KW-0808">Transferase</keyword>
<proteinExistence type="predicted"/>
<protein>
    <submittedName>
        <fullName evidence="7">Protein containing DNA integrity scanning protein, DisA</fullName>
    </submittedName>
</protein>